<organism evidence="2 3">
    <name type="scientific">Pedobacter antarcticus 4BY</name>
    <dbReference type="NCBI Taxonomy" id="1358423"/>
    <lineage>
        <taxon>Bacteria</taxon>
        <taxon>Pseudomonadati</taxon>
        <taxon>Bacteroidota</taxon>
        <taxon>Sphingobacteriia</taxon>
        <taxon>Sphingobacteriales</taxon>
        <taxon>Sphingobacteriaceae</taxon>
        <taxon>Pedobacter</taxon>
    </lineage>
</organism>
<accession>A0A081PK27</accession>
<dbReference type="eggNOG" id="COG3600">
    <property type="taxonomic scope" value="Bacteria"/>
</dbReference>
<reference evidence="2 3" key="1">
    <citation type="journal article" date="1992" name="Int. J. Syst. Bacteriol.">
        <title>Sphingobacterium antarcticus sp. nov. a Psychrotrophic Bacterium from the Soils of Schirmacher Oasis, Antarctica.</title>
        <authorList>
            <person name="Shivaji S."/>
            <person name="Ray M.K."/>
            <person name="Rao N.S."/>
            <person name="Saiserr L."/>
            <person name="Jagannadham M.V."/>
            <person name="Kumar G.S."/>
            <person name="Reddy G."/>
            <person name="Bhargava P.M."/>
        </authorList>
    </citation>
    <scope>NUCLEOTIDE SEQUENCE [LARGE SCALE GENOMIC DNA]</scope>
    <source>
        <strain evidence="2 3">4BY</strain>
    </source>
</reference>
<comment type="caution">
    <text evidence="2">The sequence shown here is derived from an EMBL/GenBank/DDBJ whole genome shotgun (WGS) entry which is preliminary data.</text>
</comment>
<dbReference type="OrthoDB" id="9813053at2"/>
<evidence type="ECO:0000259" key="1">
    <source>
        <dbReference type="Pfam" id="PF13274"/>
    </source>
</evidence>
<protein>
    <recommendedName>
        <fullName evidence="1">Antitoxin SocA-like Panacea domain-containing protein</fullName>
    </recommendedName>
</protein>
<proteinExistence type="predicted"/>
<gene>
    <name evidence="2" type="ORF">N180_08155</name>
</gene>
<dbReference type="Pfam" id="PF13274">
    <property type="entry name" value="SocA_Panacea"/>
    <property type="match status" value="1"/>
</dbReference>
<dbReference type="InterPro" id="IPR025272">
    <property type="entry name" value="SocA_Panacea"/>
</dbReference>
<evidence type="ECO:0000313" key="2">
    <source>
        <dbReference type="EMBL" id="KEQ31050.1"/>
    </source>
</evidence>
<evidence type="ECO:0000313" key="3">
    <source>
        <dbReference type="Proteomes" id="UP000028007"/>
    </source>
</evidence>
<dbReference type="AlphaFoldDB" id="A0A081PK27"/>
<name>A0A081PK27_9SPHI</name>
<dbReference type="RefSeq" id="WP_037438442.1">
    <property type="nucleotide sequence ID" value="NZ_JNFF01000020.1"/>
</dbReference>
<sequence length="186" mass="21228">MQAFNVDKEKTLNAALLILNKLGKADYHRVFKILYFAEQQHLKNYGQPLTGDVYQAMPYGPVPSFLYDIFKASENQSSPFHEALELSKAFTVTRNEKIPYVTPNREPDIDELSESNIDAILTSIDENQQLSFREITDKSHDSAWAKAEKSSETEMSYLDIAESVETAPEMLRYILLNAENNNLRVS</sequence>
<keyword evidence="3" id="KW-1185">Reference proteome</keyword>
<dbReference type="EMBL" id="JNFF01000020">
    <property type="protein sequence ID" value="KEQ31050.1"/>
    <property type="molecule type" value="Genomic_DNA"/>
</dbReference>
<feature type="domain" description="Antitoxin SocA-like Panacea" evidence="1">
    <location>
        <begin position="31"/>
        <end position="144"/>
    </location>
</feature>
<dbReference type="Proteomes" id="UP000028007">
    <property type="component" value="Unassembled WGS sequence"/>
</dbReference>